<comment type="caution">
    <text evidence="1">The sequence shown here is derived from an EMBL/GenBank/DDBJ whole genome shotgun (WGS) entry which is preliminary data.</text>
</comment>
<sequence>MNLFLKPFVDELKILQDRGFQCKFYGSEVQVVVKVHLLLMILDTPAKSPCQCRKSYNAEFGCPYCLNKGLRIKVGDGTARVYLGGVIEPRTQKMHKEHLKIVMSTGEAYEGVAGPPVLMLLYKTVDIVLSFVPEYMHAGPLGVVKCFTEAWFSTKYHKKPFYLGNKKETFNKRMKSIQPTSEITRLPTTYGEDMKASQLKNIAIYYSLPCLAGLMEQKYYDHWFLFVYGLTLCLRDRVSADDRRRAKQAFDKFADGIEELYGREFKRFNVHLFEHITEYVELYGALWAWSAFYFETFNGVLAKCYHGTQHVPEQLVKIADRWAHLKNEAHIFNSPECDPKVTKFFLELTTDCNITRIIEHGNDLRVCTPGKTVVLSPSQKVVVEDTINDSVDDECVYYQRFIYKRRVFTTQSYNRAENRINHFVSTTHGDLLKITNLVCVKPRTSAKERYLVLGAKLVETGDKLCEYDGFDSNDFSRIVVENPQIVCRDYTSIQDKFICITMENSKLCLVPIVNTMETD</sequence>
<dbReference type="Proteomes" id="UP001239111">
    <property type="component" value="Chromosome 2"/>
</dbReference>
<protein>
    <submittedName>
        <fullName evidence="1">Uncharacterized protein</fullName>
    </submittedName>
</protein>
<evidence type="ECO:0000313" key="2">
    <source>
        <dbReference type="Proteomes" id="UP001239111"/>
    </source>
</evidence>
<name>A0ACC2P1X5_9HYME</name>
<proteinExistence type="predicted"/>
<reference evidence="1" key="1">
    <citation type="submission" date="2023-04" db="EMBL/GenBank/DDBJ databases">
        <title>A chromosome-level genome assembly of the parasitoid wasp Eretmocerus hayati.</title>
        <authorList>
            <person name="Zhong Y."/>
            <person name="Liu S."/>
            <person name="Liu Y."/>
        </authorList>
    </citation>
    <scope>NUCLEOTIDE SEQUENCE</scope>
    <source>
        <strain evidence="1">ZJU_SS_LIU_2023</strain>
    </source>
</reference>
<organism evidence="1 2">
    <name type="scientific">Eretmocerus hayati</name>
    <dbReference type="NCBI Taxonomy" id="131215"/>
    <lineage>
        <taxon>Eukaryota</taxon>
        <taxon>Metazoa</taxon>
        <taxon>Ecdysozoa</taxon>
        <taxon>Arthropoda</taxon>
        <taxon>Hexapoda</taxon>
        <taxon>Insecta</taxon>
        <taxon>Pterygota</taxon>
        <taxon>Neoptera</taxon>
        <taxon>Endopterygota</taxon>
        <taxon>Hymenoptera</taxon>
        <taxon>Apocrita</taxon>
        <taxon>Proctotrupomorpha</taxon>
        <taxon>Chalcidoidea</taxon>
        <taxon>Aphelinidae</taxon>
        <taxon>Aphelininae</taxon>
        <taxon>Eretmocerus</taxon>
    </lineage>
</organism>
<dbReference type="EMBL" id="CM056742">
    <property type="protein sequence ID" value="KAJ8677405.1"/>
    <property type="molecule type" value="Genomic_DNA"/>
</dbReference>
<accession>A0ACC2P1X5</accession>
<keyword evidence="2" id="KW-1185">Reference proteome</keyword>
<gene>
    <name evidence="1" type="ORF">QAD02_013192</name>
</gene>
<evidence type="ECO:0000313" key="1">
    <source>
        <dbReference type="EMBL" id="KAJ8677405.1"/>
    </source>
</evidence>